<dbReference type="EMBL" id="JABFDB010000016">
    <property type="protein sequence ID" value="NYZ22226.1"/>
    <property type="molecule type" value="Genomic_DNA"/>
</dbReference>
<keyword evidence="1" id="KW-0723">Serine/threonine-protein kinase</keyword>
<keyword evidence="1" id="KW-0808">Transferase</keyword>
<proteinExistence type="predicted"/>
<dbReference type="Gene3D" id="3.30.565.10">
    <property type="entry name" value="Histidine kinase-like ATPase, C-terminal domain"/>
    <property type="match status" value="1"/>
</dbReference>
<evidence type="ECO:0000313" key="4">
    <source>
        <dbReference type="Proteomes" id="UP000584642"/>
    </source>
</evidence>
<protein>
    <submittedName>
        <fullName evidence="3">ATP-binding protein</fullName>
    </submittedName>
</protein>
<keyword evidence="1" id="KW-0418">Kinase</keyword>
<sequence>MRIVAAACGVPRWAPRTGSPAPSASVVVLFSGSDDPNAASPALWMPPSTAWIDVTGLSDEVLGRTVRLAETHDLYLSLTTRLANELHLAGRIVAAIDARRPLSEHRRDDLELALHEAVSNALVHGNLQVEGMKGVSMAALDRFSSDLAVRLADPVFSRRRIEVVLDFEHGAVVVEVGDEGRGFQLDGRGGHGASGRGLGLISTIAESYELLDGGRRIRMRFAL</sequence>
<dbReference type="Pfam" id="PF13581">
    <property type="entry name" value="HATPase_c_2"/>
    <property type="match status" value="1"/>
</dbReference>
<feature type="domain" description="Histidine kinase/HSP90-like ATPase" evidence="2">
    <location>
        <begin position="85"/>
        <end position="221"/>
    </location>
</feature>
<dbReference type="PANTHER" id="PTHR35526">
    <property type="entry name" value="ANTI-SIGMA-F FACTOR RSBW-RELATED"/>
    <property type="match status" value="1"/>
</dbReference>
<dbReference type="PANTHER" id="PTHR35526:SF3">
    <property type="entry name" value="ANTI-SIGMA-F FACTOR RSBW"/>
    <property type="match status" value="1"/>
</dbReference>
<keyword evidence="4" id="KW-1185">Reference proteome</keyword>
<organism evidence="3 4">
    <name type="scientific">Azospirillum oleiclasticum</name>
    <dbReference type="NCBI Taxonomy" id="2735135"/>
    <lineage>
        <taxon>Bacteria</taxon>
        <taxon>Pseudomonadati</taxon>
        <taxon>Pseudomonadota</taxon>
        <taxon>Alphaproteobacteria</taxon>
        <taxon>Rhodospirillales</taxon>
        <taxon>Azospirillaceae</taxon>
        <taxon>Azospirillum</taxon>
    </lineage>
</organism>
<dbReference type="InterPro" id="IPR036890">
    <property type="entry name" value="HATPase_C_sf"/>
</dbReference>
<accession>A0ABX2TD06</accession>
<reference evidence="3 4" key="1">
    <citation type="submission" date="2020-05" db="EMBL/GenBank/DDBJ databases">
        <title>Azospirillum oleiclasticum sp. nov, a nitrogen-fixing and heavy crude oil-emulsifying bacterium isolated from the crude oil of Yumen Oilfield.</title>
        <authorList>
            <person name="Wu D."/>
            <person name="Cai M."/>
            <person name="Zhang X."/>
        </authorList>
    </citation>
    <scope>NUCLEOTIDE SEQUENCE [LARGE SCALE GENOMIC DNA]</scope>
    <source>
        <strain evidence="3 4">ROY-1-1-2</strain>
    </source>
</reference>
<dbReference type="InterPro" id="IPR003594">
    <property type="entry name" value="HATPase_dom"/>
</dbReference>
<gene>
    <name evidence="3" type="ORF">HND93_21140</name>
</gene>
<keyword evidence="3" id="KW-0067">ATP-binding</keyword>
<dbReference type="GO" id="GO:0005524">
    <property type="term" value="F:ATP binding"/>
    <property type="evidence" value="ECO:0007669"/>
    <property type="project" value="UniProtKB-KW"/>
</dbReference>
<name>A0ABX2TD06_9PROT</name>
<dbReference type="SUPFAM" id="SSF55874">
    <property type="entry name" value="ATPase domain of HSP90 chaperone/DNA topoisomerase II/histidine kinase"/>
    <property type="match status" value="1"/>
</dbReference>
<evidence type="ECO:0000256" key="1">
    <source>
        <dbReference type="ARBA" id="ARBA00022527"/>
    </source>
</evidence>
<comment type="caution">
    <text evidence="3">The sequence shown here is derived from an EMBL/GenBank/DDBJ whole genome shotgun (WGS) entry which is preliminary data.</text>
</comment>
<evidence type="ECO:0000259" key="2">
    <source>
        <dbReference type="Pfam" id="PF13581"/>
    </source>
</evidence>
<evidence type="ECO:0000313" key="3">
    <source>
        <dbReference type="EMBL" id="NYZ22226.1"/>
    </source>
</evidence>
<dbReference type="InterPro" id="IPR050267">
    <property type="entry name" value="Anti-sigma-factor_SerPK"/>
</dbReference>
<dbReference type="CDD" id="cd16936">
    <property type="entry name" value="HATPase_RsbW-like"/>
    <property type="match status" value="1"/>
</dbReference>
<keyword evidence="3" id="KW-0547">Nucleotide-binding</keyword>
<dbReference type="RefSeq" id="WP_180284168.1">
    <property type="nucleotide sequence ID" value="NZ_JABFFR010000019.1"/>
</dbReference>
<dbReference type="Proteomes" id="UP000584642">
    <property type="component" value="Unassembled WGS sequence"/>
</dbReference>